<evidence type="ECO:0000313" key="4">
    <source>
        <dbReference type="Proteomes" id="UP000533269"/>
    </source>
</evidence>
<feature type="chain" id="PRO_5039255072" description="Adhesin domain-containing protein" evidence="2">
    <location>
        <begin position="24"/>
        <end position="201"/>
    </location>
</feature>
<dbReference type="Proteomes" id="UP000533269">
    <property type="component" value="Unassembled WGS sequence"/>
</dbReference>
<evidence type="ECO:0000256" key="1">
    <source>
        <dbReference type="SAM" id="MobiDB-lite"/>
    </source>
</evidence>
<reference evidence="3 4" key="1">
    <citation type="submission" date="2020-08" db="EMBL/GenBank/DDBJ databases">
        <title>The Agave Microbiome: Exploring the role of microbial communities in plant adaptations to desert environments.</title>
        <authorList>
            <person name="Partida-Martinez L.P."/>
        </authorList>
    </citation>
    <scope>NUCLEOTIDE SEQUENCE [LARGE SCALE GENOMIC DNA]</scope>
    <source>
        <strain evidence="3 4">AS2.23</strain>
    </source>
</reference>
<feature type="compositionally biased region" description="Polar residues" evidence="1">
    <location>
        <begin position="189"/>
        <end position="201"/>
    </location>
</feature>
<organism evidence="3 4">
    <name type="scientific">Kineococcus radiotolerans</name>
    <dbReference type="NCBI Taxonomy" id="131568"/>
    <lineage>
        <taxon>Bacteria</taxon>
        <taxon>Bacillati</taxon>
        <taxon>Actinomycetota</taxon>
        <taxon>Actinomycetes</taxon>
        <taxon>Kineosporiales</taxon>
        <taxon>Kineosporiaceae</taxon>
        <taxon>Kineococcus</taxon>
    </lineage>
</organism>
<evidence type="ECO:0008006" key="5">
    <source>
        <dbReference type="Google" id="ProtNLM"/>
    </source>
</evidence>
<evidence type="ECO:0000256" key="2">
    <source>
        <dbReference type="SAM" id="SignalP"/>
    </source>
</evidence>
<accession>A0A7W4XYG6</accession>
<dbReference type="AlphaFoldDB" id="A0A7W4XYG6"/>
<gene>
    <name evidence="3" type="ORF">FHR75_003085</name>
</gene>
<dbReference type="EMBL" id="JACHVY010000003">
    <property type="protein sequence ID" value="MBB2902254.1"/>
    <property type="molecule type" value="Genomic_DNA"/>
</dbReference>
<dbReference type="RefSeq" id="WP_183392111.1">
    <property type="nucleotide sequence ID" value="NZ_JACHVY010000003.1"/>
</dbReference>
<feature type="region of interest" description="Disordered" evidence="1">
    <location>
        <begin position="170"/>
        <end position="201"/>
    </location>
</feature>
<sequence length="201" mass="20178">MSGGKVALSVLVALVLSAGTVSTLGQVASLETTARAAADDPPQRIAVESASGDVRVVVDPGAGRVSARGEVVRGLQEPTWSLRERDGVLVLASSCAGVGWPSPCSADWTLTVPAGRDLDVRAVGDVDLAGAFASAAVESVGGDVEVVVPRDGATYRVSGEALLGERSVEVPLAGDGGDSGGGDVRELRVSSTAGDVRVTTR</sequence>
<name>A0A7W4XYG6_KINRA</name>
<keyword evidence="2" id="KW-0732">Signal</keyword>
<protein>
    <recommendedName>
        <fullName evidence="5">Adhesin domain-containing protein</fullName>
    </recommendedName>
</protein>
<feature type="signal peptide" evidence="2">
    <location>
        <begin position="1"/>
        <end position="23"/>
    </location>
</feature>
<reference evidence="3 4" key="2">
    <citation type="submission" date="2020-08" db="EMBL/GenBank/DDBJ databases">
        <authorList>
            <person name="Partida-Martinez L."/>
            <person name="Huntemann M."/>
            <person name="Clum A."/>
            <person name="Wang J."/>
            <person name="Palaniappan K."/>
            <person name="Ritter S."/>
            <person name="Chen I.-M."/>
            <person name="Stamatis D."/>
            <person name="Reddy T."/>
            <person name="O'Malley R."/>
            <person name="Daum C."/>
            <person name="Shapiro N."/>
            <person name="Ivanova N."/>
            <person name="Kyrpides N."/>
            <person name="Woyke T."/>
        </authorList>
    </citation>
    <scope>NUCLEOTIDE SEQUENCE [LARGE SCALE GENOMIC DNA]</scope>
    <source>
        <strain evidence="3 4">AS2.23</strain>
    </source>
</reference>
<proteinExistence type="predicted"/>
<evidence type="ECO:0000313" key="3">
    <source>
        <dbReference type="EMBL" id="MBB2902254.1"/>
    </source>
</evidence>
<comment type="caution">
    <text evidence="3">The sequence shown here is derived from an EMBL/GenBank/DDBJ whole genome shotgun (WGS) entry which is preliminary data.</text>
</comment>